<comment type="pathway">
    <text evidence="1">Amino-acid biosynthesis; L-asparagine biosynthesis; L-asparagine from L-aspartate (L-Gln route): step 1/1.</text>
</comment>
<evidence type="ECO:0000256" key="5">
    <source>
        <dbReference type="ARBA" id="ARBA00022840"/>
    </source>
</evidence>
<dbReference type="SUPFAM" id="SSF52402">
    <property type="entry name" value="Adenine nucleotide alpha hydrolases-like"/>
    <property type="match status" value="1"/>
</dbReference>
<dbReference type="Gene3D" id="3.40.50.620">
    <property type="entry name" value="HUPs"/>
    <property type="match status" value="1"/>
</dbReference>
<dbReference type="CDD" id="cd01991">
    <property type="entry name" value="Asn_synthase_B_C"/>
    <property type="match status" value="1"/>
</dbReference>
<dbReference type="InterPro" id="IPR051786">
    <property type="entry name" value="ASN_synthetase/amidase"/>
</dbReference>
<evidence type="ECO:0000313" key="11">
    <source>
        <dbReference type="Proteomes" id="UP000054976"/>
    </source>
</evidence>
<proteinExistence type="inferred from homology"/>
<dbReference type="InterPro" id="IPR006426">
    <property type="entry name" value="Asn_synth_AEB"/>
</dbReference>
<dbReference type="CDD" id="cd00712">
    <property type="entry name" value="AsnB"/>
    <property type="match status" value="1"/>
</dbReference>
<reference evidence="11" key="1">
    <citation type="submission" date="2016-01" db="EMBL/GenBank/DDBJ databases">
        <title>Draft genome sequence of Thermodesulfovibrio aggregans strain TGE-P1.</title>
        <authorList>
            <person name="Sekiguchi Y."/>
            <person name="Ohashi A."/>
            <person name="Matsuura N."/>
            <person name="Tourlousse M.D."/>
        </authorList>
    </citation>
    <scope>NUCLEOTIDE SEQUENCE [LARGE SCALE GENOMIC DNA]</scope>
    <source>
        <strain evidence="11">TGE-P1</strain>
    </source>
</reference>
<evidence type="ECO:0000256" key="7">
    <source>
        <dbReference type="ARBA" id="ARBA00048741"/>
    </source>
</evidence>
<dbReference type="PANTHER" id="PTHR43284:SF1">
    <property type="entry name" value="ASPARAGINE SYNTHETASE"/>
    <property type="match status" value="1"/>
</dbReference>
<dbReference type="InterPro" id="IPR017932">
    <property type="entry name" value="GATase_2_dom"/>
</dbReference>
<dbReference type="Pfam" id="PF00733">
    <property type="entry name" value="Asn_synthase"/>
    <property type="match status" value="1"/>
</dbReference>
<dbReference type="GO" id="GO:0005524">
    <property type="term" value="F:ATP binding"/>
    <property type="evidence" value="ECO:0007669"/>
    <property type="project" value="UniProtKB-KW"/>
</dbReference>
<evidence type="ECO:0000256" key="6">
    <source>
        <dbReference type="ARBA" id="ARBA00022962"/>
    </source>
</evidence>
<dbReference type="PANTHER" id="PTHR43284">
    <property type="entry name" value="ASPARAGINE SYNTHETASE (GLUTAMINE-HYDROLYZING)"/>
    <property type="match status" value="1"/>
</dbReference>
<dbReference type="InterPro" id="IPR029055">
    <property type="entry name" value="Ntn_hydrolases_N"/>
</dbReference>
<name>A0A0U9HNT9_9BACT</name>
<comment type="caution">
    <text evidence="10">The sequence shown here is derived from an EMBL/GenBank/DDBJ whole genome shotgun (WGS) entry which is preliminary data.</text>
</comment>
<evidence type="ECO:0000256" key="3">
    <source>
        <dbReference type="ARBA" id="ARBA00012737"/>
    </source>
</evidence>
<dbReference type="OrthoDB" id="9763290at2"/>
<dbReference type="SUPFAM" id="SSF56235">
    <property type="entry name" value="N-terminal nucleophile aminohydrolases (Ntn hydrolases)"/>
    <property type="match status" value="1"/>
</dbReference>
<comment type="catalytic activity">
    <reaction evidence="7">
        <text>L-aspartate + L-glutamine + ATP + H2O = L-asparagine + L-glutamate + AMP + diphosphate + H(+)</text>
        <dbReference type="Rhea" id="RHEA:12228"/>
        <dbReference type="ChEBI" id="CHEBI:15377"/>
        <dbReference type="ChEBI" id="CHEBI:15378"/>
        <dbReference type="ChEBI" id="CHEBI:29985"/>
        <dbReference type="ChEBI" id="CHEBI:29991"/>
        <dbReference type="ChEBI" id="CHEBI:30616"/>
        <dbReference type="ChEBI" id="CHEBI:33019"/>
        <dbReference type="ChEBI" id="CHEBI:58048"/>
        <dbReference type="ChEBI" id="CHEBI:58359"/>
        <dbReference type="ChEBI" id="CHEBI:456215"/>
        <dbReference type="EC" id="6.3.5.4"/>
    </reaction>
</comment>
<dbReference type="EMBL" id="BCNO01000001">
    <property type="protein sequence ID" value="GAQ94532.1"/>
    <property type="molecule type" value="Genomic_DNA"/>
</dbReference>
<keyword evidence="11" id="KW-1185">Reference proteome</keyword>
<dbReference type="PIRSF" id="PIRSF001589">
    <property type="entry name" value="Asn_synthetase_glu-h"/>
    <property type="match status" value="1"/>
</dbReference>
<dbReference type="NCBIfam" id="TIGR01536">
    <property type="entry name" value="asn_synth_AEB"/>
    <property type="match status" value="1"/>
</dbReference>
<dbReference type="Pfam" id="PF13537">
    <property type="entry name" value="GATase_7"/>
    <property type="match status" value="1"/>
</dbReference>
<evidence type="ECO:0000256" key="4">
    <source>
        <dbReference type="ARBA" id="ARBA00022741"/>
    </source>
</evidence>
<keyword evidence="4 8" id="KW-0547">Nucleotide-binding</keyword>
<dbReference type="InterPro" id="IPR014729">
    <property type="entry name" value="Rossmann-like_a/b/a_fold"/>
</dbReference>
<accession>A0A0U9HNT9</accession>
<dbReference type="EC" id="6.3.5.4" evidence="3"/>
<feature type="domain" description="Glutamine amidotransferase type-2" evidence="9">
    <location>
        <begin position="2"/>
        <end position="249"/>
    </location>
</feature>
<dbReference type="InterPro" id="IPR033738">
    <property type="entry name" value="AsnB_N"/>
</dbReference>
<dbReference type="GO" id="GO:0006529">
    <property type="term" value="P:asparagine biosynthetic process"/>
    <property type="evidence" value="ECO:0007669"/>
    <property type="project" value="InterPro"/>
</dbReference>
<dbReference type="AlphaFoldDB" id="A0A0U9HNT9"/>
<comment type="similarity">
    <text evidence="2">Belongs to the asparagine synthetase family.</text>
</comment>
<evidence type="ECO:0000256" key="8">
    <source>
        <dbReference type="PIRSR" id="PIRSR001589-2"/>
    </source>
</evidence>
<gene>
    <name evidence="10" type="ORF">TAGGR_1716</name>
</gene>
<sequence>MCGIVGLVCNENINSTLIRDMANTIKHRGPDDEGFIFMFDNNIIVAGGNDTPDKVWDSNFLYSPKNHINSLEGKKIKVALGHRRLSILDLSPAGHQPMCDEAQKVWIVFNGEIYNYLELREELKQKGYTFITNTDTEVLLKSYIEWGFDCVSKFNGMWAFAILDLRKNILFLSRDRFGVKPLYYYKDDNYFAFASEIKALLRLPFIKKEVNYEAVFDYIALGLEEQGEESFFKGIRELKPSYNIVLNLNNFEFKLHKYYELLYYDKFEKYNPEKEKKYISEIRELIFEAIRLRLRSDASVGSCLSGGLDSSTIVCVMNEIIKNQHLSQVGDYIKCFTASYKDDKVDESNWAKIVVESTKSQWIRTFPTEKELIEDLEDLIYTQDIPFGSTSIYAQYRVMKAAYESGVKVLLDGQGGDELFTGYTGYFPTYYRELIKNFDFTDLINEIKNVNNSPIDIKSIIKMAIKSELGKYLTFPQIRDFLIKKTSYPISLLNPEFYKEFSYRIKDRQEKIPNSFNQQLYQLITGFNLKTLLRYEDRNSMRFSIESRTPFADNINLIEYCFQIPSVYKIHNGFSKYILRQAMDGILPEQIRKRVDKVGFATPEVK</sequence>
<dbReference type="InterPro" id="IPR001962">
    <property type="entry name" value="Asn_synthase"/>
</dbReference>
<keyword evidence="6" id="KW-0315">Glutamine amidotransferase</keyword>
<feature type="binding site" evidence="8">
    <location>
        <position position="135"/>
    </location>
    <ligand>
        <name>L-glutamine</name>
        <dbReference type="ChEBI" id="CHEBI:58359"/>
    </ligand>
</feature>
<dbReference type="STRING" id="86166.TAGGR_1716"/>
<dbReference type="Proteomes" id="UP000054976">
    <property type="component" value="Unassembled WGS sequence"/>
</dbReference>
<evidence type="ECO:0000256" key="2">
    <source>
        <dbReference type="ARBA" id="ARBA00005752"/>
    </source>
</evidence>
<keyword evidence="5 8" id="KW-0067">ATP-binding</keyword>
<evidence type="ECO:0000256" key="1">
    <source>
        <dbReference type="ARBA" id="ARBA00005187"/>
    </source>
</evidence>
<organism evidence="10 11">
    <name type="scientific">Thermodesulfovibrio aggregans</name>
    <dbReference type="NCBI Taxonomy" id="86166"/>
    <lineage>
        <taxon>Bacteria</taxon>
        <taxon>Pseudomonadati</taxon>
        <taxon>Nitrospirota</taxon>
        <taxon>Thermodesulfovibrionia</taxon>
        <taxon>Thermodesulfovibrionales</taxon>
        <taxon>Thermodesulfovibrionaceae</taxon>
        <taxon>Thermodesulfovibrio</taxon>
    </lineage>
</organism>
<dbReference type="GO" id="GO:0004066">
    <property type="term" value="F:asparagine synthase (glutamine-hydrolyzing) activity"/>
    <property type="evidence" value="ECO:0007669"/>
    <property type="project" value="UniProtKB-EC"/>
</dbReference>
<protein>
    <recommendedName>
        <fullName evidence="3">asparagine synthase (glutamine-hydrolyzing)</fullName>
        <ecNumber evidence="3">6.3.5.4</ecNumber>
    </recommendedName>
</protein>
<dbReference type="Gene3D" id="3.60.20.10">
    <property type="entry name" value="Glutamine Phosphoribosylpyrophosphate, subunit 1, domain 1"/>
    <property type="match status" value="1"/>
</dbReference>
<evidence type="ECO:0000313" key="10">
    <source>
        <dbReference type="EMBL" id="GAQ94532.1"/>
    </source>
</evidence>
<dbReference type="RefSeq" id="WP_059175977.1">
    <property type="nucleotide sequence ID" value="NZ_BCNO01000001.1"/>
</dbReference>
<evidence type="ECO:0000259" key="9">
    <source>
        <dbReference type="PROSITE" id="PS51278"/>
    </source>
</evidence>
<dbReference type="PROSITE" id="PS51278">
    <property type="entry name" value="GATASE_TYPE_2"/>
    <property type="match status" value="1"/>
</dbReference>